<protein>
    <recommendedName>
        <fullName evidence="12">Tetratricopeptide repeat protein</fullName>
    </recommendedName>
</protein>
<dbReference type="EMBL" id="CAJOBE010004448">
    <property type="protein sequence ID" value="CAF3932283.1"/>
    <property type="molecule type" value="Genomic_DNA"/>
</dbReference>
<dbReference type="Proteomes" id="UP000663836">
    <property type="component" value="Unassembled WGS sequence"/>
</dbReference>
<dbReference type="AlphaFoldDB" id="A0A814ZU94"/>
<evidence type="ECO:0000313" key="7">
    <source>
        <dbReference type="EMBL" id="CAF3666568.1"/>
    </source>
</evidence>
<proteinExistence type="predicted"/>
<dbReference type="EMBL" id="CAJOBD010000426">
    <property type="protein sequence ID" value="CAF3666568.1"/>
    <property type="molecule type" value="Genomic_DNA"/>
</dbReference>
<dbReference type="EMBL" id="CAJOAX010001326">
    <property type="protein sequence ID" value="CAF3706259.1"/>
    <property type="molecule type" value="Genomic_DNA"/>
</dbReference>
<dbReference type="Proteomes" id="UP000663864">
    <property type="component" value="Unassembled WGS sequence"/>
</dbReference>
<dbReference type="OrthoDB" id="5986190at2759"/>
<dbReference type="Proteomes" id="UP000663889">
    <property type="component" value="Unassembled WGS sequence"/>
</dbReference>
<evidence type="ECO:0000313" key="4">
    <source>
        <dbReference type="EMBL" id="CAF1202673.1"/>
    </source>
</evidence>
<evidence type="ECO:0000313" key="6">
    <source>
        <dbReference type="EMBL" id="CAF1529299.1"/>
    </source>
</evidence>
<evidence type="ECO:0000313" key="11">
    <source>
        <dbReference type="Proteomes" id="UP000663889"/>
    </source>
</evidence>
<dbReference type="SUPFAM" id="SSF48452">
    <property type="entry name" value="TPR-like"/>
    <property type="match status" value="1"/>
</dbReference>
<dbReference type="Proteomes" id="UP000663870">
    <property type="component" value="Unassembled WGS sequence"/>
</dbReference>
<dbReference type="EMBL" id="CAJNOL010002792">
    <property type="protein sequence ID" value="CAF1529299.1"/>
    <property type="molecule type" value="Genomic_DNA"/>
</dbReference>
<evidence type="ECO:0000313" key="5">
    <source>
        <dbReference type="EMBL" id="CAF1247674.1"/>
    </source>
</evidence>
<dbReference type="EMBL" id="CAJNOO010001820">
    <property type="protein sequence ID" value="CAF1202673.1"/>
    <property type="molecule type" value="Genomic_DNA"/>
</dbReference>
<gene>
    <name evidence="9" type="ORF">FNK824_LOCUS22209</name>
    <name evidence="7" type="ORF">JBS370_LOCUS7249</name>
    <name evidence="6" type="ORF">JXQ802_LOCUS42117</name>
    <name evidence="8" type="ORF">OTI717_LOCUS12876</name>
    <name evidence="2" type="ORF">PYM288_LOCUS13325</name>
    <name evidence="4" type="ORF">RFH988_LOCUS24692</name>
    <name evidence="5" type="ORF">SEV965_LOCUS23565</name>
    <name evidence="3" type="ORF">ZHD862_LOCUS21630</name>
</gene>
<reference evidence="5" key="1">
    <citation type="submission" date="2021-02" db="EMBL/GenBank/DDBJ databases">
        <authorList>
            <person name="Nowell W R."/>
        </authorList>
    </citation>
    <scope>NUCLEOTIDE SEQUENCE</scope>
</reference>
<dbReference type="EMBL" id="CAJNOU010001751">
    <property type="protein sequence ID" value="CAF1247674.1"/>
    <property type="molecule type" value="Genomic_DNA"/>
</dbReference>
<sequence length="93" mass="10833">MADAQRGLKNYEEALKHADLALEIFQKSLPQKHYKTAWVIEIMGNVYEARKELNKALDYYKKAASIYCEVLDSKHYYVTSITECIKRVSSQIK</sequence>
<dbReference type="Proteomes" id="UP000663854">
    <property type="component" value="Unassembled WGS sequence"/>
</dbReference>
<dbReference type="Proteomes" id="UP000663874">
    <property type="component" value="Unassembled WGS sequence"/>
</dbReference>
<dbReference type="InterPro" id="IPR011990">
    <property type="entry name" value="TPR-like_helical_dom_sf"/>
</dbReference>
<organism evidence="5 11">
    <name type="scientific">Rotaria sordida</name>
    <dbReference type="NCBI Taxonomy" id="392033"/>
    <lineage>
        <taxon>Eukaryota</taxon>
        <taxon>Metazoa</taxon>
        <taxon>Spiralia</taxon>
        <taxon>Gnathifera</taxon>
        <taxon>Rotifera</taxon>
        <taxon>Eurotatoria</taxon>
        <taxon>Bdelloidea</taxon>
        <taxon>Philodinida</taxon>
        <taxon>Philodinidae</taxon>
        <taxon>Rotaria</taxon>
    </lineage>
</organism>
<evidence type="ECO:0000313" key="9">
    <source>
        <dbReference type="EMBL" id="CAF3932283.1"/>
    </source>
</evidence>
<dbReference type="EMBL" id="CAJNOT010001299">
    <property type="protein sequence ID" value="CAF1178655.1"/>
    <property type="molecule type" value="Genomic_DNA"/>
</dbReference>
<dbReference type="Pfam" id="PF13424">
    <property type="entry name" value="TPR_12"/>
    <property type="match status" value="1"/>
</dbReference>
<dbReference type="EMBL" id="CAJNOH010000265">
    <property type="protein sequence ID" value="CAF0975264.1"/>
    <property type="molecule type" value="Genomic_DNA"/>
</dbReference>
<keyword evidence="1" id="KW-0175">Coiled coil</keyword>
<feature type="coiled-coil region" evidence="1">
    <location>
        <begin position="1"/>
        <end position="28"/>
    </location>
</feature>
<dbReference type="Gene3D" id="1.25.40.10">
    <property type="entry name" value="Tetratricopeptide repeat domain"/>
    <property type="match status" value="1"/>
</dbReference>
<dbReference type="Proteomes" id="UP000663823">
    <property type="component" value="Unassembled WGS sequence"/>
</dbReference>
<evidence type="ECO:0000313" key="8">
    <source>
        <dbReference type="EMBL" id="CAF3706259.1"/>
    </source>
</evidence>
<comment type="caution">
    <text evidence="5">The sequence shown here is derived from an EMBL/GenBank/DDBJ whole genome shotgun (WGS) entry which is preliminary data.</text>
</comment>
<keyword evidence="10" id="KW-1185">Reference proteome</keyword>
<evidence type="ECO:0000313" key="10">
    <source>
        <dbReference type="Proteomes" id="UP000663870"/>
    </source>
</evidence>
<evidence type="ECO:0000313" key="2">
    <source>
        <dbReference type="EMBL" id="CAF0975264.1"/>
    </source>
</evidence>
<name>A0A814ZU94_9BILA</name>
<evidence type="ECO:0000313" key="3">
    <source>
        <dbReference type="EMBL" id="CAF1178655.1"/>
    </source>
</evidence>
<accession>A0A814ZU94</accession>
<evidence type="ECO:0008006" key="12">
    <source>
        <dbReference type="Google" id="ProtNLM"/>
    </source>
</evidence>
<dbReference type="Proteomes" id="UP000663882">
    <property type="component" value="Unassembled WGS sequence"/>
</dbReference>
<evidence type="ECO:0000256" key="1">
    <source>
        <dbReference type="SAM" id="Coils"/>
    </source>
</evidence>